<feature type="transmembrane region" description="Helical" evidence="1">
    <location>
        <begin position="43"/>
        <end position="64"/>
    </location>
</feature>
<name>A0ABR4N658_9FUNG</name>
<evidence type="ECO:0000313" key="2">
    <source>
        <dbReference type="EMBL" id="KAL2915037.1"/>
    </source>
</evidence>
<keyword evidence="1" id="KW-1133">Transmembrane helix</keyword>
<proteinExistence type="predicted"/>
<keyword evidence="1" id="KW-0472">Membrane</keyword>
<organism evidence="2 3">
    <name type="scientific">Polyrhizophydium stewartii</name>
    <dbReference type="NCBI Taxonomy" id="2732419"/>
    <lineage>
        <taxon>Eukaryota</taxon>
        <taxon>Fungi</taxon>
        <taxon>Fungi incertae sedis</taxon>
        <taxon>Chytridiomycota</taxon>
        <taxon>Chytridiomycota incertae sedis</taxon>
        <taxon>Chytridiomycetes</taxon>
        <taxon>Rhizophydiales</taxon>
        <taxon>Rhizophydiales incertae sedis</taxon>
        <taxon>Polyrhizophydium</taxon>
    </lineage>
</organism>
<sequence>MPNPVGIDDWRSFFIKLSTHARFSLTLYMFVKGLRWGARNNLSLLLVIALFLSVFECAAQSLLISQIVAQCVVHLHFVYTPFAIYAVMLDAILYYRAWCISRSKMTVQIVISAVMTFGHLVVLICDAVYTIHVAQDIAGVGCVTIPGWSRSLFNIFSTVNDIVQVVLFCVPLMYAVKNVSGLRNDCEAYRRMIMKSAVCLFVSTVANITSSILAATPVQLWSLIFSDIGLLFQILSACEIQFNSHRQTDKASLGAFIMQSPLDLRRRMRDHSATVTRDGTTEQVQSFSRVL</sequence>
<accession>A0ABR4N658</accession>
<keyword evidence="3" id="KW-1185">Reference proteome</keyword>
<feature type="transmembrane region" description="Helical" evidence="1">
    <location>
        <begin position="107"/>
        <end position="132"/>
    </location>
</feature>
<dbReference type="Proteomes" id="UP001527925">
    <property type="component" value="Unassembled WGS sequence"/>
</dbReference>
<protein>
    <submittedName>
        <fullName evidence="2">Uncharacterized protein</fullName>
    </submittedName>
</protein>
<comment type="caution">
    <text evidence="2">The sequence shown here is derived from an EMBL/GenBank/DDBJ whole genome shotgun (WGS) entry which is preliminary data.</text>
</comment>
<reference evidence="2 3" key="1">
    <citation type="submission" date="2023-09" db="EMBL/GenBank/DDBJ databases">
        <title>Pangenome analysis of Batrachochytrium dendrobatidis and related Chytrids.</title>
        <authorList>
            <person name="Yacoub M.N."/>
            <person name="Stajich J.E."/>
            <person name="James T.Y."/>
        </authorList>
    </citation>
    <scope>NUCLEOTIDE SEQUENCE [LARGE SCALE GENOMIC DNA]</scope>
    <source>
        <strain evidence="2 3">JEL0888</strain>
    </source>
</reference>
<evidence type="ECO:0000313" key="3">
    <source>
        <dbReference type="Proteomes" id="UP001527925"/>
    </source>
</evidence>
<feature type="transmembrane region" description="Helical" evidence="1">
    <location>
        <begin position="76"/>
        <end position="95"/>
    </location>
</feature>
<gene>
    <name evidence="2" type="ORF">HK105_205359</name>
</gene>
<keyword evidence="1" id="KW-0812">Transmembrane</keyword>
<evidence type="ECO:0000256" key="1">
    <source>
        <dbReference type="SAM" id="Phobius"/>
    </source>
</evidence>
<dbReference type="EMBL" id="JADGIZ020000027">
    <property type="protein sequence ID" value="KAL2915037.1"/>
    <property type="molecule type" value="Genomic_DNA"/>
</dbReference>
<feature type="transmembrane region" description="Helical" evidence="1">
    <location>
        <begin position="197"/>
        <end position="214"/>
    </location>
</feature>
<feature type="transmembrane region" description="Helical" evidence="1">
    <location>
        <begin position="152"/>
        <end position="176"/>
    </location>
</feature>